<feature type="domain" description="4Fe-4S ferredoxin-type" evidence="4">
    <location>
        <begin position="5"/>
        <end position="33"/>
    </location>
</feature>
<evidence type="ECO:0000259" key="4">
    <source>
        <dbReference type="PROSITE" id="PS51379"/>
    </source>
</evidence>
<evidence type="ECO:0000256" key="1">
    <source>
        <dbReference type="ARBA" id="ARBA00022723"/>
    </source>
</evidence>
<dbReference type="Pfam" id="PF00037">
    <property type="entry name" value="Fer4"/>
    <property type="match status" value="2"/>
</dbReference>
<keyword evidence="2" id="KW-0408">Iron</keyword>
<dbReference type="PROSITE" id="PS51379">
    <property type="entry name" value="4FE4S_FER_2"/>
    <property type="match status" value="2"/>
</dbReference>
<evidence type="ECO:0000256" key="2">
    <source>
        <dbReference type="ARBA" id="ARBA00023004"/>
    </source>
</evidence>
<dbReference type="InterPro" id="IPR017900">
    <property type="entry name" value="4Fe4S_Fe_S_CS"/>
</dbReference>
<dbReference type="SUPFAM" id="SSF54862">
    <property type="entry name" value="4Fe-4S ferredoxins"/>
    <property type="match status" value="1"/>
</dbReference>
<keyword evidence="3" id="KW-0411">Iron-sulfur</keyword>
<organism evidence="5 6">
    <name type="scientific">Candidatus Raymondbacteria bacterium RIFOXYD12_FULL_49_13</name>
    <dbReference type="NCBI Taxonomy" id="1817890"/>
    <lineage>
        <taxon>Bacteria</taxon>
        <taxon>Raymondiibacteriota</taxon>
    </lineage>
</organism>
<keyword evidence="1" id="KW-0479">Metal-binding</keyword>
<gene>
    <name evidence="5" type="ORF">A2519_14145</name>
</gene>
<evidence type="ECO:0000256" key="3">
    <source>
        <dbReference type="ARBA" id="ARBA00023014"/>
    </source>
</evidence>
<dbReference type="EMBL" id="MFYX01000011">
    <property type="protein sequence ID" value="OGK07265.1"/>
    <property type="molecule type" value="Genomic_DNA"/>
</dbReference>
<dbReference type="Gene3D" id="3.30.70.20">
    <property type="match status" value="1"/>
</dbReference>
<reference evidence="5 6" key="1">
    <citation type="journal article" date="2016" name="Nat. Commun.">
        <title>Thousands of microbial genomes shed light on interconnected biogeochemical processes in an aquifer system.</title>
        <authorList>
            <person name="Anantharaman K."/>
            <person name="Brown C.T."/>
            <person name="Hug L.A."/>
            <person name="Sharon I."/>
            <person name="Castelle C.J."/>
            <person name="Probst A.J."/>
            <person name="Thomas B.C."/>
            <person name="Singh A."/>
            <person name="Wilkins M.J."/>
            <person name="Karaoz U."/>
            <person name="Brodie E.L."/>
            <person name="Williams K.H."/>
            <person name="Hubbard S.S."/>
            <person name="Banfield J.F."/>
        </authorList>
    </citation>
    <scope>NUCLEOTIDE SEQUENCE [LARGE SCALE GENOMIC DNA]</scope>
</reference>
<comment type="caution">
    <text evidence="5">The sequence shown here is derived from an EMBL/GenBank/DDBJ whole genome shotgun (WGS) entry which is preliminary data.</text>
</comment>
<dbReference type="InterPro" id="IPR017896">
    <property type="entry name" value="4Fe4S_Fe-S-bd"/>
</dbReference>
<evidence type="ECO:0000313" key="6">
    <source>
        <dbReference type="Proteomes" id="UP000179243"/>
    </source>
</evidence>
<dbReference type="Proteomes" id="UP000179243">
    <property type="component" value="Unassembled WGS sequence"/>
</dbReference>
<dbReference type="PROSITE" id="PS00198">
    <property type="entry name" value="4FE4S_FER_1"/>
    <property type="match status" value="1"/>
</dbReference>
<evidence type="ECO:0000313" key="5">
    <source>
        <dbReference type="EMBL" id="OGK07265.1"/>
    </source>
</evidence>
<feature type="domain" description="4Fe-4S ferredoxin-type" evidence="4">
    <location>
        <begin position="34"/>
        <end position="63"/>
    </location>
</feature>
<dbReference type="AlphaFoldDB" id="A0A1F7FKM2"/>
<accession>A0A1F7FKM2</accession>
<dbReference type="GO" id="GO:0051536">
    <property type="term" value="F:iron-sulfur cluster binding"/>
    <property type="evidence" value="ECO:0007669"/>
    <property type="project" value="UniProtKB-KW"/>
</dbReference>
<proteinExistence type="predicted"/>
<dbReference type="Gene3D" id="3.30.70.3270">
    <property type="match status" value="1"/>
</dbReference>
<protein>
    <recommendedName>
        <fullName evidence="4">4Fe-4S ferredoxin-type domain-containing protein</fullName>
    </recommendedName>
</protein>
<name>A0A1F7FKM2_UNCRA</name>
<sequence length="63" mass="6993">MKKKKTITFDIQKCDFCGSCVAVCKTDALILLETSMQIEQDQCTACGRCVIICPFRALTLEDA</sequence>
<dbReference type="GO" id="GO:0046872">
    <property type="term" value="F:metal ion binding"/>
    <property type="evidence" value="ECO:0007669"/>
    <property type="project" value="UniProtKB-KW"/>
</dbReference>